<feature type="transmembrane region" description="Helical" evidence="6">
    <location>
        <begin position="12"/>
        <end position="31"/>
    </location>
</feature>
<dbReference type="InterPro" id="IPR002528">
    <property type="entry name" value="MATE_fam"/>
</dbReference>
<dbReference type="PATRIC" id="fig|1158612.3.peg.1972"/>
<evidence type="ECO:0000313" key="8">
    <source>
        <dbReference type="Proteomes" id="UP000013840"/>
    </source>
</evidence>
<feature type="transmembrane region" description="Helical" evidence="6">
    <location>
        <begin position="128"/>
        <end position="146"/>
    </location>
</feature>
<comment type="function">
    <text evidence="1">Multidrug efflux pump.</text>
</comment>
<feature type="transmembrane region" description="Helical" evidence="6">
    <location>
        <begin position="312"/>
        <end position="329"/>
    </location>
</feature>
<keyword evidence="6" id="KW-0472">Membrane</keyword>
<dbReference type="GO" id="GO:0042910">
    <property type="term" value="F:xenobiotic transmembrane transporter activity"/>
    <property type="evidence" value="ECO:0007669"/>
    <property type="project" value="InterPro"/>
</dbReference>
<reference evidence="7 8" key="1">
    <citation type="submission" date="2013-02" db="EMBL/GenBank/DDBJ databases">
        <title>The Genome Sequence of Enterococcus caccae BAA-1240.</title>
        <authorList>
            <consortium name="The Broad Institute Genome Sequencing Platform"/>
            <consortium name="The Broad Institute Genome Sequencing Center for Infectious Disease"/>
            <person name="Earl A.M."/>
            <person name="Gilmore M.S."/>
            <person name="Lebreton F."/>
            <person name="Walker B."/>
            <person name="Young S.K."/>
            <person name="Zeng Q."/>
            <person name="Gargeya S."/>
            <person name="Fitzgerald M."/>
            <person name="Haas B."/>
            <person name="Abouelleil A."/>
            <person name="Alvarado L."/>
            <person name="Arachchi H.M."/>
            <person name="Berlin A.M."/>
            <person name="Chapman S.B."/>
            <person name="Dewar J."/>
            <person name="Goldberg J."/>
            <person name="Griggs A."/>
            <person name="Gujja S."/>
            <person name="Hansen M."/>
            <person name="Howarth C."/>
            <person name="Imamovic A."/>
            <person name="Larimer J."/>
            <person name="McCowan C."/>
            <person name="Murphy C."/>
            <person name="Neiman D."/>
            <person name="Pearson M."/>
            <person name="Priest M."/>
            <person name="Roberts A."/>
            <person name="Saif S."/>
            <person name="Shea T."/>
            <person name="Sisk P."/>
            <person name="Sykes S."/>
            <person name="Wortman J."/>
            <person name="Nusbaum C."/>
            <person name="Birren B."/>
        </authorList>
    </citation>
    <scope>NUCLEOTIDE SEQUENCE [LARGE SCALE GENOMIC DNA]</scope>
    <source>
        <strain evidence="7 8">ATCC BAA-1240</strain>
    </source>
</reference>
<dbReference type="Pfam" id="PF01554">
    <property type="entry name" value="MatE"/>
    <property type="match status" value="2"/>
</dbReference>
<name>R3TUC2_9ENTE</name>
<sequence length="433" mass="49298">MRKRIFIDINKFSLPLIFSQLITTIIGQKAFSIAARLGTDNLIAMNTIDNLIYSVTGVLGVISVAFSMLSSKSLGEKDTDKFKKLVSSVMHANVIIGSLFFFIILFFSKIFISAIYKFSDELLSVATTYLYSMSFYVLLTLITFTLTNLLKVEKKTNYILTISIISSLIQVLLSYIFINGIGNFSGLGVFGAGIALNITLLITILCYLIIVRATFFSCLKLKPIYIKDILIRSIPLGIQELLEGIIFLIFFDAMIARLDTMSLSVYSIISQALVYLKLPMFMYGNAVTIFASEYFGEKNKNKIIVVKRISTYMSIFFYVLIGIGIYLMIVPFSNLFTFDDKLINETTKMILPLFFLVSPIILYEINKYILQVIENGKFVVKWTLIINIISMGTILMFHFYGSLDLYYIYMVYFGNYLILSALFELKFKKVCIR</sequence>
<feature type="transmembrane region" description="Helical" evidence="6">
    <location>
        <begin position="378"/>
        <end position="400"/>
    </location>
</feature>
<feature type="transmembrane region" description="Helical" evidence="6">
    <location>
        <begin position="236"/>
        <end position="256"/>
    </location>
</feature>
<evidence type="ECO:0000256" key="3">
    <source>
        <dbReference type="ARBA" id="ARBA00020268"/>
    </source>
</evidence>
<organism evidence="7 8">
    <name type="scientific">Enterococcus caccae ATCC BAA-1240</name>
    <dbReference type="NCBI Taxonomy" id="1158612"/>
    <lineage>
        <taxon>Bacteria</taxon>
        <taxon>Bacillati</taxon>
        <taxon>Bacillota</taxon>
        <taxon>Bacilli</taxon>
        <taxon>Lactobacillales</taxon>
        <taxon>Enterococcaceae</taxon>
        <taxon>Enterococcus</taxon>
    </lineage>
</organism>
<keyword evidence="4" id="KW-0813">Transport</keyword>
<feature type="transmembrane region" description="Helical" evidence="6">
    <location>
        <begin position="158"/>
        <end position="178"/>
    </location>
</feature>
<feature type="transmembrane region" description="Helical" evidence="6">
    <location>
        <begin position="51"/>
        <end position="71"/>
    </location>
</feature>
<dbReference type="GO" id="GO:0005886">
    <property type="term" value="C:plasma membrane"/>
    <property type="evidence" value="ECO:0007669"/>
    <property type="project" value="TreeGrafter"/>
</dbReference>
<dbReference type="PANTHER" id="PTHR43298">
    <property type="entry name" value="MULTIDRUG RESISTANCE PROTEIN NORM-RELATED"/>
    <property type="match status" value="1"/>
</dbReference>
<keyword evidence="6" id="KW-1133">Transmembrane helix</keyword>
<gene>
    <name evidence="7" type="ORF">UC7_01995</name>
</gene>
<proteinExistence type="inferred from homology"/>
<dbReference type="InterPro" id="IPR050222">
    <property type="entry name" value="MATE_MdtK"/>
</dbReference>
<keyword evidence="6" id="KW-0812">Transmembrane</keyword>
<evidence type="ECO:0000256" key="4">
    <source>
        <dbReference type="ARBA" id="ARBA00022448"/>
    </source>
</evidence>
<dbReference type="Proteomes" id="UP000013840">
    <property type="component" value="Unassembled WGS sequence"/>
</dbReference>
<dbReference type="OrthoDB" id="2195302at2"/>
<feature type="transmembrane region" description="Helical" evidence="6">
    <location>
        <begin position="190"/>
        <end position="215"/>
    </location>
</feature>
<feature type="transmembrane region" description="Helical" evidence="6">
    <location>
        <begin position="406"/>
        <end position="425"/>
    </location>
</feature>
<comment type="similarity">
    <text evidence="2">Belongs to the multi antimicrobial extrusion (MATE) (TC 2.A.66.1) family.</text>
</comment>
<evidence type="ECO:0000256" key="6">
    <source>
        <dbReference type="SAM" id="Phobius"/>
    </source>
</evidence>
<comment type="caution">
    <text evidence="7">The sequence shown here is derived from an EMBL/GenBank/DDBJ whole genome shotgun (WGS) entry which is preliminary data.</text>
</comment>
<evidence type="ECO:0000313" key="7">
    <source>
        <dbReference type="EMBL" id="EOL45189.1"/>
    </source>
</evidence>
<dbReference type="GO" id="GO:0015297">
    <property type="term" value="F:antiporter activity"/>
    <property type="evidence" value="ECO:0007669"/>
    <property type="project" value="InterPro"/>
</dbReference>
<evidence type="ECO:0000256" key="1">
    <source>
        <dbReference type="ARBA" id="ARBA00003408"/>
    </source>
</evidence>
<feature type="transmembrane region" description="Helical" evidence="6">
    <location>
        <begin position="92"/>
        <end position="116"/>
    </location>
</feature>
<feature type="transmembrane region" description="Helical" evidence="6">
    <location>
        <begin position="349"/>
        <end position="366"/>
    </location>
</feature>
<dbReference type="RefSeq" id="WP_010772104.1">
    <property type="nucleotide sequence ID" value="NZ_KB946334.1"/>
</dbReference>
<protein>
    <recommendedName>
        <fullName evidence="3">Probable multidrug resistance protein NorM</fullName>
    </recommendedName>
    <alternativeName>
        <fullName evidence="5">Multidrug-efflux transporter</fullName>
    </alternativeName>
</protein>
<dbReference type="PANTHER" id="PTHR43298:SF2">
    <property type="entry name" value="FMN_FAD EXPORTER YEEO-RELATED"/>
    <property type="match status" value="1"/>
</dbReference>
<accession>R3TUC2</accession>
<dbReference type="AlphaFoldDB" id="R3TUC2"/>
<keyword evidence="8" id="KW-1185">Reference proteome</keyword>
<dbReference type="EMBL" id="AJAU01000018">
    <property type="protein sequence ID" value="EOL45189.1"/>
    <property type="molecule type" value="Genomic_DNA"/>
</dbReference>
<dbReference type="STRING" id="317735.RU98_GL002856"/>
<evidence type="ECO:0000256" key="5">
    <source>
        <dbReference type="ARBA" id="ARBA00031636"/>
    </source>
</evidence>
<feature type="transmembrane region" description="Helical" evidence="6">
    <location>
        <begin position="268"/>
        <end position="291"/>
    </location>
</feature>
<dbReference type="eggNOG" id="COG0534">
    <property type="taxonomic scope" value="Bacteria"/>
</dbReference>
<evidence type="ECO:0000256" key="2">
    <source>
        <dbReference type="ARBA" id="ARBA00010199"/>
    </source>
</evidence>